<dbReference type="FunFam" id="2.60.260.20:FF:000013">
    <property type="entry name" value="DnaJ subfamily B member 11"/>
    <property type="match status" value="1"/>
</dbReference>
<dbReference type="GeneID" id="57332465"/>
<dbReference type="CDD" id="cd10747">
    <property type="entry name" value="DnaJ_C"/>
    <property type="match status" value="1"/>
</dbReference>
<keyword evidence="3" id="KW-0143">Chaperone</keyword>
<evidence type="ECO:0000256" key="3">
    <source>
        <dbReference type="ARBA" id="ARBA00023186"/>
    </source>
</evidence>
<dbReference type="SUPFAM" id="SSF46565">
    <property type="entry name" value="Chaperone J-domain"/>
    <property type="match status" value="1"/>
</dbReference>
<keyword evidence="2 4" id="KW-0238">DNA-binding</keyword>
<dbReference type="InterPro" id="IPR018253">
    <property type="entry name" value="DnaJ_domain_CS"/>
</dbReference>
<gene>
    <name evidence="4" type="primary">cbpA</name>
    <name evidence="4" type="ORF">I4901_10695</name>
</gene>
<dbReference type="Gene3D" id="1.10.287.110">
    <property type="entry name" value="DnaJ domain"/>
    <property type="match status" value="1"/>
</dbReference>
<dbReference type="SMART" id="SM00271">
    <property type="entry name" value="DnaJ"/>
    <property type="match status" value="1"/>
</dbReference>
<organism evidence="4 5">
    <name type="scientific">Proteus terrae subsp. cibarius</name>
    <dbReference type="NCBI Taxonomy" id="626774"/>
    <lineage>
        <taxon>Bacteria</taxon>
        <taxon>Pseudomonadati</taxon>
        <taxon>Pseudomonadota</taxon>
        <taxon>Gammaproteobacteria</taxon>
        <taxon>Enterobacterales</taxon>
        <taxon>Morganellaceae</taxon>
        <taxon>Proteus</taxon>
    </lineage>
</organism>
<dbReference type="InterPro" id="IPR008971">
    <property type="entry name" value="HSP40/DnaJ_pept-bd"/>
</dbReference>
<dbReference type="GO" id="GO:0051082">
    <property type="term" value="F:unfolded protein binding"/>
    <property type="evidence" value="ECO:0007669"/>
    <property type="project" value="InterPro"/>
</dbReference>
<dbReference type="PRINTS" id="PR00625">
    <property type="entry name" value="JDOMAIN"/>
</dbReference>
<dbReference type="Proteomes" id="UP000612266">
    <property type="component" value="Unassembled WGS sequence"/>
</dbReference>
<dbReference type="AlphaFoldDB" id="A0A6G6ST29"/>
<dbReference type="CDD" id="cd06257">
    <property type="entry name" value="DnaJ"/>
    <property type="match status" value="1"/>
</dbReference>
<dbReference type="SUPFAM" id="SSF49493">
    <property type="entry name" value="HSP40/DnaJ peptide-binding domain"/>
    <property type="match status" value="2"/>
</dbReference>
<dbReference type="PANTHER" id="PTHR43096">
    <property type="entry name" value="DNAJ HOMOLOG 1, MITOCHONDRIAL-RELATED"/>
    <property type="match status" value="1"/>
</dbReference>
<dbReference type="InterPro" id="IPR036869">
    <property type="entry name" value="J_dom_sf"/>
</dbReference>
<dbReference type="RefSeq" id="WP_075673156.1">
    <property type="nucleotide sequence ID" value="NZ_CP047349.1"/>
</dbReference>
<dbReference type="PANTHER" id="PTHR43096:SF52">
    <property type="entry name" value="DNAJ HOMOLOG 1, MITOCHONDRIAL-RELATED"/>
    <property type="match status" value="1"/>
</dbReference>
<dbReference type="EMBL" id="JADSJR010000012">
    <property type="protein sequence ID" value="MBG2914838.1"/>
    <property type="molecule type" value="Genomic_DNA"/>
</dbReference>
<dbReference type="Pfam" id="PF00226">
    <property type="entry name" value="DnaJ"/>
    <property type="match status" value="1"/>
</dbReference>
<dbReference type="InterPro" id="IPR002939">
    <property type="entry name" value="DnaJ_C"/>
</dbReference>
<sequence>MELKDYYTIMGVKPTDDTKTIKTAYRRLAKKYHPDVSKEPNAEERFKEIAQAWEILGDEQRRAEYDELWAHRNDPKFKQFTQQHSNTKNQQSFSQEDFDDFYASFFGQHSPFEGRRTQQAPKQRGHDLEIELAVFLEESQEEHKRTISYHLPVYNVFGILEKEIPKTLNVKIPAGVIDGQRIRLKGQGTLGENGGENGDLWLTIRIAPHPLFDIKGHDLEIVVPVAPWEAALGAKIPIPTIKEKILLTIPAGSQAGQKLRIKGKGLVSKQASGDLYAILKIVMPPKSDEKTRELWQQIADSQTDYNPRKDWENK</sequence>
<dbReference type="PROSITE" id="PS00636">
    <property type="entry name" value="DNAJ_1"/>
    <property type="match status" value="1"/>
</dbReference>
<dbReference type="NCBIfam" id="NF007618">
    <property type="entry name" value="PRK10266.1"/>
    <property type="match status" value="1"/>
</dbReference>
<dbReference type="GO" id="GO:0003677">
    <property type="term" value="F:DNA binding"/>
    <property type="evidence" value="ECO:0007669"/>
    <property type="project" value="UniProtKB-KW"/>
</dbReference>
<protein>
    <submittedName>
        <fullName evidence="4">Curved DNA-binding protein</fullName>
    </submittedName>
</protein>
<evidence type="ECO:0000313" key="4">
    <source>
        <dbReference type="EMBL" id="MBG2914838.1"/>
    </source>
</evidence>
<evidence type="ECO:0000256" key="1">
    <source>
        <dbReference type="ARBA" id="ARBA00022490"/>
    </source>
</evidence>
<dbReference type="PROSITE" id="PS50076">
    <property type="entry name" value="DNAJ_2"/>
    <property type="match status" value="1"/>
</dbReference>
<dbReference type="InterPro" id="IPR001623">
    <property type="entry name" value="DnaJ_domain"/>
</dbReference>
<dbReference type="GO" id="GO:0005737">
    <property type="term" value="C:cytoplasm"/>
    <property type="evidence" value="ECO:0007669"/>
    <property type="project" value="TreeGrafter"/>
</dbReference>
<proteinExistence type="predicted"/>
<comment type="caution">
    <text evidence="4">The sequence shown here is derived from an EMBL/GenBank/DDBJ whole genome shotgun (WGS) entry which is preliminary data.</text>
</comment>
<evidence type="ECO:0000256" key="2">
    <source>
        <dbReference type="ARBA" id="ARBA00023125"/>
    </source>
</evidence>
<name>A0A6G6ST29_9GAMM</name>
<dbReference type="Gene3D" id="1.20.5.460">
    <property type="entry name" value="Single helix bin"/>
    <property type="match status" value="1"/>
</dbReference>
<reference evidence="4" key="1">
    <citation type="submission" date="2020-11" db="EMBL/GenBank/DDBJ databases">
        <title>Enhanced detection system for hospital associated transmission using whole genome sequencing surveillance.</title>
        <authorList>
            <person name="Harrison L.H."/>
            <person name="Van Tyne D."/>
            <person name="Marsh J.W."/>
            <person name="Griffith M.P."/>
            <person name="Snyder D.J."/>
            <person name="Cooper V.S."/>
            <person name="Mustapha M."/>
        </authorList>
    </citation>
    <scope>NUCLEOTIDE SEQUENCE</scope>
    <source>
        <strain evidence="4">PR00070</strain>
    </source>
</reference>
<dbReference type="GO" id="GO:0042026">
    <property type="term" value="P:protein refolding"/>
    <property type="evidence" value="ECO:0007669"/>
    <property type="project" value="TreeGrafter"/>
</dbReference>
<accession>A0A6G6ST29</accession>
<dbReference type="FunFam" id="2.60.260.20:FF:000008">
    <property type="entry name" value="Curved DNA-binding protein"/>
    <property type="match status" value="1"/>
</dbReference>
<dbReference type="Pfam" id="PF01556">
    <property type="entry name" value="DnaJ_C"/>
    <property type="match status" value="1"/>
</dbReference>
<keyword evidence="1" id="KW-0963">Cytoplasm</keyword>
<evidence type="ECO:0000313" key="5">
    <source>
        <dbReference type="Proteomes" id="UP000612266"/>
    </source>
</evidence>
<dbReference type="Gene3D" id="2.60.260.20">
    <property type="entry name" value="Urease metallochaperone UreE, N-terminal domain"/>
    <property type="match status" value="2"/>
</dbReference>